<dbReference type="Proteomes" id="UP000075193">
    <property type="component" value="Unassembled WGS sequence"/>
</dbReference>
<proteinExistence type="predicted"/>
<name>A0A0Z8K6Y8_STRSU</name>
<sequence length="238" mass="28973">MEHLIYFQELIAKLNSKYTVDSINQFIKENYADILEKQYSMDKRARKIASLEEFLKKYFEPEFFIDERTYRRWRKKELKNGLQSKYYEIFRKMPETERLFNEYYLKNISASIFNQSEYMFLRTCYDLRGTRLHRIIDFILPILKTKDDLPTKEYLTELKRAIWEYEEYQEFLGEQEIGEYLSLPKYSFNRGESSLLVLYKIVKGKTAKNYILGNKKQPNIMAEILNRNHFQVALKNQK</sequence>
<gene>
    <name evidence="1" type="ORF">ERS132441_00871</name>
</gene>
<evidence type="ECO:0000313" key="1">
    <source>
        <dbReference type="EMBL" id="CYV66925.1"/>
    </source>
</evidence>
<evidence type="ECO:0000313" key="2">
    <source>
        <dbReference type="Proteomes" id="UP000075193"/>
    </source>
</evidence>
<organism evidence="1 2">
    <name type="scientific">Streptococcus suis</name>
    <dbReference type="NCBI Taxonomy" id="1307"/>
    <lineage>
        <taxon>Bacteria</taxon>
        <taxon>Bacillati</taxon>
        <taxon>Bacillota</taxon>
        <taxon>Bacilli</taxon>
        <taxon>Lactobacillales</taxon>
        <taxon>Streptococcaceae</taxon>
        <taxon>Streptococcus</taxon>
    </lineage>
</organism>
<protein>
    <submittedName>
        <fullName evidence="1">Uncharacterized protein</fullName>
    </submittedName>
</protein>
<dbReference type="AlphaFoldDB" id="A0A0Z8K6Y8"/>
<reference evidence="1 2" key="1">
    <citation type="submission" date="2016-02" db="EMBL/GenBank/DDBJ databases">
        <authorList>
            <consortium name="Pathogen Informatics"/>
        </authorList>
    </citation>
    <scope>NUCLEOTIDE SEQUENCE [LARGE SCALE GENOMIC DNA]</scope>
    <source>
        <strain evidence="1 2">LSS79</strain>
    </source>
</reference>
<accession>A0A0Z8K6Y8</accession>
<dbReference type="RefSeq" id="WP_044677878.1">
    <property type="nucleotide sequence ID" value="NZ_CEDF01000004.1"/>
</dbReference>
<dbReference type="EMBL" id="FIIC01000007">
    <property type="protein sequence ID" value="CYV66925.1"/>
    <property type="molecule type" value="Genomic_DNA"/>
</dbReference>